<feature type="transmembrane region" description="Helical" evidence="1">
    <location>
        <begin position="311"/>
        <end position="331"/>
    </location>
</feature>
<dbReference type="EMBL" id="VNHS01000007">
    <property type="protein sequence ID" value="TYP73019.1"/>
    <property type="molecule type" value="Genomic_DNA"/>
</dbReference>
<evidence type="ECO:0000313" key="3">
    <source>
        <dbReference type="Proteomes" id="UP000323257"/>
    </source>
</evidence>
<keyword evidence="1" id="KW-0812">Transmembrane</keyword>
<feature type="transmembrane region" description="Helical" evidence="1">
    <location>
        <begin position="223"/>
        <end position="240"/>
    </location>
</feature>
<keyword evidence="1" id="KW-0472">Membrane</keyword>
<dbReference type="RefSeq" id="WP_148930598.1">
    <property type="nucleotide sequence ID" value="NZ_VNHS01000007.1"/>
</dbReference>
<organism evidence="2 3">
    <name type="scientific">Paenibacillus methanolicus</name>
    <dbReference type="NCBI Taxonomy" id="582686"/>
    <lineage>
        <taxon>Bacteria</taxon>
        <taxon>Bacillati</taxon>
        <taxon>Bacillota</taxon>
        <taxon>Bacilli</taxon>
        <taxon>Bacillales</taxon>
        <taxon>Paenibacillaceae</taxon>
        <taxon>Paenibacillus</taxon>
    </lineage>
</organism>
<accession>A0A5S5C1G9</accession>
<feature type="transmembrane region" description="Helical" evidence="1">
    <location>
        <begin position="115"/>
        <end position="141"/>
    </location>
</feature>
<protein>
    <submittedName>
        <fullName evidence="2">Uncharacterized protein</fullName>
    </submittedName>
</protein>
<proteinExistence type="predicted"/>
<evidence type="ECO:0000256" key="1">
    <source>
        <dbReference type="SAM" id="Phobius"/>
    </source>
</evidence>
<dbReference type="Proteomes" id="UP000323257">
    <property type="component" value="Unassembled WGS sequence"/>
</dbReference>
<dbReference type="Pfam" id="PF22564">
    <property type="entry name" value="HAAS"/>
    <property type="match status" value="1"/>
</dbReference>
<feature type="transmembrane region" description="Helical" evidence="1">
    <location>
        <begin position="72"/>
        <end position="103"/>
    </location>
</feature>
<gene>
    <name evidence="2" type="ORF">BCM02_1073</name>
</gene>
<name>A0A5S5C1G9_9BACL</name>
<evidence type="ECO:0000313" key="2">
    <source>
        <dbReference type="EMBL" id="TYP73019.1"/>
    </source>
</evidence>
<sequence>MELISRYIYAVTQKLPEKQRAEIEKELRGLIEDMLEVRTHGGSPSPKEVEDVLAELGNPSEMADRYRGSKRYLIGPGLFASYITVLRIVWTAIGIALGVMFMIESFMDPTNILDHFIDGIVSIVIGLMQGFAWVTVVFGVIEYTGAQKAKGKNAEQVWKPSDLPQLPDNKSRISPAEPIASIIFSVLFVVLFSYSIDLLGVWRFAGGDRMVIPFFNTDVFNRFLPYIWFFLAVSILKEIMKLNTRRWTTRLVGMEISVTILYLILATFMFWDPVIWNADFMQQAVDSGLVTAGSEGYNTVNTIWGRATNGIIYLIGLVSVIQVISLIVTAYRHKS</sequence>
<keyword evidence="1" id="KW-1133">Transmembrane helix</keyword>
<keyword evidence="3" id="KW-1185">Reference proteome</keyword>
<reference evidence="2 3" key="1">
    <citation type="submission" date="2019-07" db="EMBL/GenBank/DDBJ databases">
        <title>Genomic Encyclopedia of Type Strains, Phase III (KMG-III): the genomes of soil and plant-associated and newly described type strains.</title>
        <authorList>
            <person name="Whitman W."/>
        </authorList>
    </citation>
    <scope>NUCLEOTIDE SEQUENCE [LARGE SCALE GENOMIC DNA]</scope>
    <source>
        <strain evidence="2 3">BL24</strain>
    </source>
</reference>
<dbReference type="AlphaFoldDB" id="A0A5S5C1G9"/>
<feature type="transmembrane region" description="Helical" evidence="1">
    <location>
        <begin position="179"/>
        <end position="203"/>
    </location>
</feature>
<feature type="transmembrane region" description="Helical" evidence="1">
    <location>
        <begin position="252"/>
        <end position="271"/>
    </location>
</feature>
<comment type="caution">
    <text evidence="2">The sequence shown here is derived from an EMBL/GenBank/DDBJ whole genome shotgun (WGS) entry which is preliminary data.</text>
</comment>
<dbReference type="OrthoDB" id="116789at2"/>